<reference evidence="3" key="1">
    <citation type="journal article" date="2019" name="Int. J. Syst. Evol. Microbiol.">
        <title>The Global Catalogue of Microorganisms (GCM) 10K type strain sequencing project: providing services to taxonomists for standard genome sequencing and annotation.</title>
        <authorList>
            <consortium name="The Broad Institute Genomics Platform"/>
            <consortium name="The Broad Institute Genome Sequencing Center for Infectious Disease"/>
            <person name="Wu L."/>
            <person name="Ma J."/>
        </authorList>
    </citation>
    <scope>NUCLEOTIDE SEQUENCE [LARGE SCALE GENOMIC DNA]</scope>
    <source>
        <strain evidence="3">CECT 7698</strain>
    </source>
</reference>
<evidence type="ECO:0000313" key="2">
    <source>
        <dbReference type="EMBL" id="MFC3285531.1"/>
    </source>
</evidence>
<organism evidence="2 3">
    <name type="scientific">Litchfieldella rifensis</name>
    <dbReference type="NCBI Taxonomy" id="762643"/>
    <lineage>
        <taxon>Bacteria</taxon>
        <taxon>Pseudomonadati</taxon>
        <taxon>Pseudomonadota</taxon>
        <taxon>Gammaproteobacteria</taxon>
        <taxon>Oceanospirillales</taxon>
        <taxon>Halomonadaceae</taxon>
        <taxon>Litchfieldella</taxon>
    </lineage>
</organism>
<proteinExistence type="predicted"/>
<comment type="caution">
    <text evidence="2">The sequence shown here is derived from an EMBL/GenBank/DDBJ whole genome shotgun (WGS) entry which is preliminary data.</text>
</comment>
<sequence length="305" mass="35119">MFKEGDPAPYSLEPLCEEEITKNWNDKEVMVSILCPTFQHAGYIEDAIKGFLGQKTGFRYEVIIRDDCSTDGTREIVDRYQKAYPKIIRTIFEAMNRWPTVKALPILLSAAQGKYIAICEGDDYWIDEYKIQKQVRFLEKNDNISLLKTKDLSVEDGVIISPLRAGGTRTFMYPSRIKIPEKFACRCYFGDIFLQAVLRTQGDFYTLNDVTAVWRKHSGGVFGGLIDKDSEFINLQRSQTNFWVAQYLYEQGNPRSARRHVVRSLNNIMDASPNDKKLIMATLYFNCLLSSAKDFMKNMILRSAE</sequence>
<dbReference type="SUPFAM" id="SSF53448">
    <property type="entry name" value="Nucleotide-diphospho-sugar transferases"/>
    <property type="match status" value="1"/>
</dbReference>
<dbReference type="EMBL" id="JBHRUG010000031">
    <property type="protein sequence ID" value="MFC3285531.1"/>
    <property type="molecule type" value="Genomic_DNA"/>
</dbReference>
<accession>A0ABV7LTQ7</accession>
<dbReference type="InterPro" id="IPR001173">
    <property type="entry name" value="Glyco_trans_2-like"/>
</dbReference>
<feature type="domain" description="Glycosyltransferase 2-like" evidence="1">
    <location>
        <begin position="32"/>
        <end position="163"/>
    </location>
</feature>
<name>A0ABV7LTQ7_9GAMM</name>
<dbReference type="Proteomes" id="UP001595579">
    <property type="component" value="Unassembled WGS sequence"/>
</dbReference>
<dbReference type="InterPro" id="IPR029044">
    <property type="entry name" value="Nucleotide-diphossugar_trans"/>
</dbReference>
<dbReference type="PANTHER" id="PTHR22916">
    <property type="entry name" value="GLYCOSYLTRANSFERASE"/>
    <property type="match status" value="1"/>
</dbReference>
<gene>
    <name evidence="2" type="ORF">ACFOEV_18170</name>
</gene>
<dbReference type="PANTHER" id="PTHR22916:SF3">
    <property type="entry name" value="UDP-GLCNAC:BETAGAL BETA-1,3-N-ACETYLGLUCOSAMINYLTRANSFERASE-LIKE PROTEIN 1"/>
    <property type="match status" value="1"/>
</dbReference>
<dbReference type="Gene3D" id="3.90.550.10">
    <property type="entry name" value="Spore Coat Polysaccharide Biosynthesis Protein SpsA, Chain A"/>
    <property type="match status" value="1"/>
</dbReference>
<dbReference type="Pfam" id="PF00535">
    <property type="entry name" value="Glycos_transf_2"/>
    <property type="match status" value="1"/>
</dbReference>
<evidence type="ECO:0000259" key="1">
    <source>
        <dbReference type="Pfam" id="PF00535"/>
    </source>
</evidence>
<dbReference type="RefSeq" id="WP_386776297.1">
    <property type="nucleotide sequence ID" value="NZ_JBHRUG010000031.1"/>
</dbReference>
<keyword evidence="3" id="KW-1185">Reference proteome</keyword>
<evidence type="ECO:0000313" key="3">
    <source>
        <dbReference type="Proteomes" id="UP001595579"/>
    </source>
</evidence>
<protein>
    <submittedName>
        <fullName evidence="2">Glycosyltransferase family 2 protein</fullName>
    </submittedName>
</protein>